<dbReference type="GO" id="GO:0000155">
    <property type="term" value="F:phosphorelay sensor kinase activity"/>
    <property type="evidence" value="ECO:0007669"/>
    <property type="project" value="InterPro"/>
</dbReference>
<dbReference type="PROSITE" id="PS50113">
    <property type="entry name" value="PAC"/>
    <property type="match status" value="1"/>
</dbReference>
<dbReference type="OrthoDB" id="433918at2"/>
<dbReference type="Pfam" id="PF02518">
    <property type="entry name" value="HATPase_c"/>
    <property type="match status" value="1"/>
</dbReference>
<dbReference type="InterPro" id="IPR001789">
    <property type="entry name" value="Sig_transdc_resp-reg_receiver"/>
</dbReference>
<keyword evidence="13" id="KW-1185">Reference proteome</keyword>
<dbReference type="KEGG" id="mic:Mic7113_3295"/>
<dbReference type="Pfam" id="PF00072">
    <property type="entry name" value="Response_reg"/>
    <property type="match status" value="1"/>
</dbReference>
<dbReference type="InterPro" id="IPR000700">
    <property type="entry name" value="PAS-assoc_C"/>
</dbReference>
<feature type="domain" description="PAC" evidence="11">
    <location>
        <begin position="246"/>
        <end position="298"/>
    </location>
</feature>
<dbReference type="eggNOG" id="COG4191">
    <property type="taxonomic scope" value="Bacteria"/>
</dbReference>
<evidence type="ECO:0000256" key="3">
    <source>
        <dbReference type="ARBA" id="ARBA00022553"/>
    </source>
</evidence>
<keyword evidence="7" id="KW-0175">Coiled coil</keyword>
<dbReference type="InterPro" id="IPR013656">
    <property type="entry name" value="PAS_4"/>
</dbReference>
<feature type="coiled-coil region" evidence="7">
    <location>
        <begin position="125"/>
        <end position="152"/>
    </location>
</feature>
<dbReference type="Gene3D" id="1.10.287.130">
    <property type="match status" value="1"/>
</dbReference>
<evidence type="ECO:0000256" key="4">
    <source>
        <dbReference type="ARBA" id="ARBA00022777"/>
    </source>
</evidence>
<feature type="domain" description="Histidine kinase" evidence="8">
    <location>
        <begin position="474"/>
        <end position="646"/>
    </location>
</feature>
<evidence type="ECO:0000259" key="11">
    <source>
        <dbReference type="PROSITE" id="PS50113"/>
    </source>
</evidence>
<evidence type="ECO:0000313" key="12">
    <source>
        <dbReference type="EMBL" id="AFZ19030.1"/>
    </source>
</evidence>
<dbReference type="Gene3D" id="3.30.565.10">
    <property type="entry name" value="Histidine kinase-like ATPase, C-terminal domain"/>
    <property type="match status" value="1"/>
</dbReference>
<evidence type="ECO:0000259" key="10">
    <source>
        <dbReference type="PROSITE" id="PS50112"/>
    </source>
</evidence>
<feature type="domain" description="PAS" evidence="10">
    <location>
        <begin position="167"/>
        <end position="203"/>
    </location>
</feature>
<dbReference type="PANTHER" id="PTHR43065:SF48">
    <property type="entry name" value="HISTIDINE KINASE"/>
    <property type="match status" value="1"/>
</dbReference>
<keyword evidence="4" id="KW-0418">Kinase</keyword>
<dbReference type="PRINTS" id="PR00344">
    <property type="entry name" value="BCTRLSENSOR"/>
</dbReference>
<keyword evidence="5" id="KW-0902">Two-component regulatory system</keyword>
<dbReference type="SUPFAM" id="SSF52172">
    <property type="entry name" value="CheY-like"/>
    <property type="match status" value="1"/>
</dbReference>
<dbReference type="Pfam" id="PF08448">
    <property type="entry name" value="PAS_4"/>
    <property type="match status" value="1"/>
</dbReference>
<feature type="domain" description="Response regulatory" evidence="9">
    <location>
        <begin position="4"/>
        <end position="123"/>
    </location>
</feature>
<dbReference type="SMART" id="SM00448">
    <property type="entry name" value="REC"/>
    <property type="match status" value="1"/>
</dbReference>
<evidence type="ECO:0000256" key="7">
    <source>
        <dbReference type="SAM" id="Coils"/>
    </source>
</evidence>
<dbReference type="RefSeq" id="WP_015183173.1">
    <property type="nucleotide sequence ID" value="NC_019738.1"/>
</dbReference>
<evidence type="ECO:0000256" key="1">
    <source>
        <dbReference type="ARBA" id="ARBA00000085"/>
    </source>
</evidence>
<dbReference type="SUPFAM" id="SSF47384">
    <property type="entry name" value="Homodimeric domain of signal transducing histidine kinase"/>
    <property type="match status" value="1"/>
</dbReference>
<dbReference type="Gene3D" id="3.40.50.2300">
    <property type="match status" value="1"/>
</dbReference>
<dbReference type="AlphaFoldDB" id="K9WF47"/>
<dbReference type="PANTHER" id="PTHR43065">
    <property type="entry name" value="SENSOR HISTIDINE KINASE"/>
    <property type="match status" value="1"/>
</dbReference>
<dbReference type="STRING" id="1173027.Mic7113_3295"/>
<dbReference type="EMBL" id="CP003630">
    <property type="protein sequence ID" value="AFZ19030.1"/>
    <property type="molecule type" value="Genomic_DNA"/>
</dbReference>
<dbReference type="PROSITE" id="PS50109">
    <property type="entry name" value="HIS_KIN"/>
    <property type="match status" value="1"/>
</dbReference>
<dbReference type="SUPFAM" id="SSF55874">
    <property type="entry name" value="ATPase domain of HSP90 chaperone/DNA topoisomerase II/histidine kinase"/>
    <property type="match status" value="1"/>
</dbReference>
<dbReference type="InterPro" id="IPR003594">
    <property type="entry name" value="HATPase_dom"/>
</dbReference>
<dbReference type="HOGENOM" id="CLU_000445_114_72_3"/>
<evidence type="ECO:0000313" key="13">
    <source>
        <dbReference type="Proteomes" id="UP000010471"/>
    </source>
</evidence>
<reference evidence="12 13" key="1">
    <citation type="submission" date="2012-06" db="EMBL/GenBank/DDBJ databases">
        <title>Finished chromosome of genome of Microcoleus sp. PCC 7113.</title>
        <authorList>
            <consortium name="US DOE Joint Genome Institute"/>
            <person name="Gugger M."/>
            <person name="Coursin T."/>
            <person name="Rippka R."/>
            <person name="Tandeau De Marsac N."/>
            <person name="Huntemann M."/>
            <person name="Wei C.-L."/>
            <person name="Han J."/>
            <person name="Detter J.C."/>
            <person name="Han C."/>
            <person name="Tapia R."/>
            <person name="Chen A."/>
            <person name="Kyrpides N."/>
            <person name="Mavromatis K."/>
            <person name="Markowitz V."/>
            <person name="Szeto E."/>
            <person name="Ivanova N."/>
            <person name="Pagani I."/>
            <person name="Pati A."/>
            <person name="Goodwin L."/>
            <person name="Nordberg H.P."/>
            <person name="Cantor M.N."/>
            <person name="Hua S.X."/>
            <person name="Woyke T."/>
            <person name="Kerfeld C.A."/>
        </authorList>
    </citation>
    <scope>NUCLEOTIDE SEQUENCE [LARGE SCALE GENOMIC DNA]</scope>
    <source>
        <strain evidence="12 13">PCC 7113</strain>
    </source>
</reference>
<dbReference type="CDD" id="cd00130">
    <property type="entry name" value="PAS"/>
    <property type="match status" value="1"/>
</dbReference>
<dbReference type="InterPro" id="IPR003661">
    <property type="entry name" value="HisK_dim/P_dom"/>
</dbReference>
<feature type="modified residue" description="4-aspartylphosphate" evidence="6">
    <location>
        <position position="58"/>
    </location>
</feature>
<dbReference type="InterPro" id="IPR036097">
    <property type="entry name" value="HisK_dim/P_sf"/>
</dbReference>
<dbReference type="EC" id="2.7.13.3" evidence="2"/>
<dbReference type="InterPro" id="IPR001610">
    <property type="entry name" value="PAC"/>
</dbReference>
<dbReference type="CDD" id="cd00082">
    <property type="entry name" value="HisKA"/>
    <property type="match status" value="1"/>
</dbReference>
<dbReference type="PROSITE" id="PS50112">
    <property type="entry name" value="PAS"/>
    <property type="match status" value="1"/>
</dbReference>
<dbReference type="NCBIfam" id="TIGR00229">
    <property type="entry name" value="sensory_box"/>
    <property type="match status" value="1"/>
</dbReference>
<accession>K9WF47</accession>
<keyword evidence="4" id="KW-0808">Transferase</keyword>
<evidence type="ECO:0000259" key="9">
    <source>
        <dbReference type="PROSITE" id="PS50110"/>
    </source>
</evidence>
<sequence>MSTKILVVDDESDLEPLICQKFRRKIRQKEIEFFFAHDGLEALSQLEAQPDIDIMLTDINMPQMDGLTLLTHISDKYPTIQSIIISAYGDMENIRVAMNWGAFDFLTKPLNLQDLEITMNKTLRHVQQMKQVQQKERLAQRAQAELLEHLQQEIAEREWIQEALRKSEKRLTQFLEAVPVGVFVADVSGKTYYANQTAQQLLGKEIVADATADQLPEIYQAYREGTNEIYPRNQQPLMRALNGERITSDDVELHQGDKIIPLEVWATPIFDEQGQVVYAIAAFQDITERKKSAKLLAEYNRTLEIQVQQRTQELSQALDYLRTTQEELIQSEKMAALGQLVAGVAHEINTPLGAIRSSIGNIAEFFTKNLEELPSFLQKISQERQLDFFNLVSKFSQKTDLLSSQEKRRLRKELKRQLDNYAISNADSLASLLVNIGVVGEDIVSLLPLLQDPNSLTILKTVYDLVSVQKSTRTIATATERAAKVVFALKNYARYDSSGEKVQANIIEGIETVLTLYHNQIKQGVELMRNYEQLPLLLCYPDELNQVWTNLVHNALQAMNYKGILRIDATKQDTNLIVTIIDNGQGIPAEIMPKIFEPFFTTKPAGEGSGLGLDIVKKIIDKHQGSISVNSVPGQTNFTVSLPLEITNKRESSDA</sequence>
<dbReference type="InterPro" id="IPR036890">
    <property type="entry name" value="HATPase_C_sf"/>
</dbReference>
<comment type="catalytic activity">
    <reaction evidence="1">
        <text>ATP + protein L-histidine = ADP + protein N-phospho-L-histidine.</text>
        <dbReference type="EC" id="2.7.13.3"/>
    </reaction>
</comment>
<protein>
    <recommendedName>
        <fullName evidence="2">histidine kinase</fullName>
        <ecNumber evidence="2">2.7.13.3</ecNumber>
    </recommendedName>
</protein>
<evidence type="ECO:0000256" key="2">
    <source>
        <dbReference type="ARBA" id="ARBA00012438"/>
    </source>
</evidence>
<gene>
    <name evidence="12" type="ORF">Mic7113_3295</name>
</gene>
<keyword evidence="3 6" id="KW-0597">Phosphoprotein</keyword>
<evidence type="ECO:0000256" key="5">
    <source>
        <dbReference type="ARBA" id="ARBA00023012"/>
    </source>
</evidence>
<dbReference type="InterPro" id="IPR011006">
    <property type="entry name" value="CheY-like_superfamily"/>
</dbReference>
<dbReference type="SMART" id="SM00387">
    <property type="entry name" value="HATPase_c"/>
    <property type="match status" value="1"/>
</dbReference>
<dbReference type="PROSITE" id="PS50110">
    <property type="entry name" value="RESPONSE_REGULATORY"/>
    <property type="match status" value="1"/>
</dbReference>
<dbReference type="SMART" id="SM00091">
    <property type="entry name" value="PAS"/>
    <property type="match status" value="1"/>
</dbReference>
<dbReference type="CDD" id="cd17536">
    <property type="entry name" value="REC_YesN-like"/>
    <property type="match status" value="1"/>
</dbReference>
<proteinExistence type="predicted"/>
<dbReference type="eggNOG" id="COG4753">
    <property type="taxonomic scope" value="Bacteria"/>
</dbReference>
<dbReference type="Gene3D" id="3.30.450.20">
    <property type="entry name" value="PAS domain"/>
    <property type="match status" value="1"/>
</dbReference>
<evidence type="ECO:0000259" key="8">
    <source>
        <dbReference type="PROSITE" id="PS50109"/>
    </source>
</evidence>
<dbReference type="InterPro" id="IPR000014">
    <property type="entry name" value="PAS"/>
</dbReference>
<organism evidence="12 13">
    <name type="scientific">Allocoleopsis franciscana PCC 7113</name>
    <dbReference type="NCBI Taxonomy" id="1173027"/>
    <lineage>
        <taxon>Bacteria</taxon>
        <taxon>Bacillati</taxon>
        <taxon>Cyanobacteriota</taxon>
        <taxon>Cyanophyceae</taxon>
        <taxon>Coleofasciculales</taxon>
        <taxon>Coleofasciculaceae</taxon>
        <taxon>Allocoleopsis</taxon>
        <taxon>Allocoleopsis franciscana</taxon>
    </lineage>
</organism>
<name>K9WF47_9CYAN</name>
<dbReference type="Proteomes" id="UP000010471">
    <property type="component" value="Chromosome"/>
</dbReference>
<dbReference type="SUPFAM" id="SSF55785">
    <property type="entry name" value="PYP-like sensor domain (PAS domain)"/>
    <property type="match status" value="1"/>
</dbReference>
<evidence type="ECO:0000256" key="6">
    <source>
        <dbReference type="PROSITE-ProRule" id="PRU00169"/>
    </source>
</evidence>
<dbReference type="SMART" id="SM00086">
    <property type="entry name" value="PAC"/>
    <property type="match status" value="1"/>
</dbReference>
<dbReference type="InterPro" id="IPR035965">
    <property type="entry name" value="PAS-like_dom_sf"/>
</dbReference>
<dbReference type="InterPro" id="IPR005467">
    <property type="entry name" value="His_kinase_dom"/>
</dbReference>
<dbReference type="InterPro" id="IPR004358">
    <property type="entry name" value="Sig_transdc_His_kin-like_C"/>
</dbReference>